<feature type="transmembrane region" description="Helical" evidence="1">
    <location>
        <begin position="176"/>
        <end position="198"/>
    </location>
</feature>
<evidence type="ECO:0000313" key="2">
    <source>
        <dbReference type="EMBL" id="TCP31513.1"/>
    </source>
</evidence>
<keyword evidence="1" id="KW-1133">Transmembrane helix</keyword>
<feature type="transmembrane region" description="Helical" evidence="1">
    <location>
        <begin position="131"/>
        <end position="164"/>
    </location>
</feature>
<feature type="transmembrane region" description="Helical" evidence="1">
    <location>
        <begin position="284"/>
        <end position="302"/>
    </location>
</feature>
<feature type="transmembrane region" description="Helical" evidence="1">
    <location>
        <begin position="314"/>
        <end position="331"/>
    </location>
</feature>
<feature type="transmembrane region" description="Helical" evidence="1">
    <location>
        <begin position="210"/>
        <end position="231"/>
    </location>
</feature>
<dbReference type="EMBL" id="SLXO01000011">
    <property type="protein sequence ID" value="TCP31513.1"/>
    <property type="molecule type" value="Genomic_DNA"/>
</dbReference>
<comment type="caution">
    <text evidence="2">The sequence shown here is derived from an EMBL/GenBank/DDBJ whole genome shotgun (WGS) entry which is preliminary data.</text>
</comment>
<evidence type="ECO:0000313" key="3">
    <source>
        <dbReference type="Proteomes" id="UP000295399"/>
    </source>
</evidence>
<dbReference type="Proteomes" id="UP000295399">
    <property type="component" value="Unassembled WGS sequence"/>
</dbReference>
<reference evidence="2 3" key="1">
    <citation type="submission" date="2019-03" db="EMBL/GenBank/DDBJ databases">
        <title>Genomic Encyclopedia of Type Strains, Phase IV (KMG-IV): sequencing the most valuable type-strain genomes for metagenomic binning, comparative biology and taxonomic classification.</title>
        <authorList>
            <person name="Goeker M."/>
        </authorList>
    </citation>
    <scope>NUCLEOTIDE SEQUENCE [LARGE SCALE GENOMIC DNA]</scope>
    <source>
        <strain evidence="2 3">DSM 2132</strain>
    </source>
</reference>
<name>A0A4R2P936_RHOSA</name>
<keyword evidence="3" id="KW-1185">Reference proteome</keyword>
<protein>
    <submittedName>
        <fullName evidence="2">Uncharacterized protein</fullName>
    </submittedName>
</protein>
<organism evidence="2 3">
    <name type="scientific">Rhodothalassium salexigens DSM 2132</name>
    <dbReference type="NCBI Taxonomy" id="1188247"/>
    <lineage>
        <taxon>Bacteria</taxon>
        <taxon>Pseudomonadati</taxon>
        <taxon>Pseudomonadota</taxon>
        <taxon>Alphaproteobacteria</taxon>
        <taxon>Rhodothalassiales</taxon>
        <taxon>Rhodothalassiaceae</taxon>
        <taxon>Rhodothalassium</taxon>
    </lineage>
</organism>
<accession>A0A4R2P936</accession>
<sequence>MANTLYISIITIAAILLSSAFRANNTEKRELILIFTVSLLSKLFFFLVWTIYKAGFLDPNYLQFPDEHTYLGFDGGSASNVYFYIVYYLKGWSVDIFTLKFLNMAICALSAARIYSVIFDYKESQPWLAKYIIILYALSPLTAYFSVFVLREAFIFLLLSELFVRLLRPNGRNTYIYIPALILILSMFRTEFIGFFIIYIMRMSMNKQLLIYSLAGAILIAFAPQFSEIYYSYARMGLYHNVFGGDPLAAAVRVSTASLSTTILISVISANISSSIMPSINGDFLIFVFHMLIYIPIVILLSEKKNRVAFMRQKIIWVPLLLMCFGGLVTFFNFRYFAVLAQFIVLAMIVSGGNARDGVGSRYSESIEEMPKSRDK</sequence>
<proteinExistence type="predicted"/>
<dbReference type="InParanoid" id="A0A4R2P936"/>
<feature type="transmembrane region" description="Helical" evidence="1">
    <location>
        <begin position="31"/>
        <end position="51"/>
    </location>
</feature>
<feature type="transmembrane region" description="Helical" evidence="1">
    <location>
        <begin position="6"/>
        <end position="24"/>
    </location>
</feature>
<feature type="transmembrane region" description="Helical" evidence="1">
    <location>
        <begin position="101"/>
        <end position="119"/>
    </location>
</feature>
<keyword evidence="1" id="KW-0472">Membrane</keyword>
<feature type="transmembrane region" description="Helical" evidence="1">
    <location>
        <begin position="337"/>
        <end position="355"/>
    </location>
</feature>
<gene>
    <name evidence="2" type="ORF">EV659_11183</name>
</gene>
<dbReference type="RefSeq" id="WP_132709319.1">
    <property type="nucleotide sequence ID" value="NZ_JACIGF010000011.1"/>
</dbReference>
<keyword evidence="1" id="KW-0812">Transmembrane</keyword>
<evidence type="ECO:0000256" key="1">
    <source>
        <dbReference type="SAM" id="Phobius"/>
    </source>
</evidence>
<dbReference type="AlphaFoldDB" id="A0A4R2P936"/>